<dbReference type="EMBL" id="CM029047">
    <property type="protein sequence ID" value="KAG2584135.1"/>
    <property type="molecule type" value="Genomic_DNA"/>
</dbReference>
<protein>
    <recommendedName>
        <fullName evidence="2">F-box domain-containing protein</fullName>
    </recommendedName>
</protein>
<evidence type="ECO:0000313" key="3">
    <source>
        <dbReference type="EMBL" id="KAG2584135.1"/>
    </source>
</evidence>
<dbReference type="SMART" id="SM00256">
    <property type="entry name" value="FBOX"/>
    <property type="match status" value="1"/>
</dbReference>
<dbReference type="AlphaFoldDB" id="A0A8T0RGD8"/>
<feature type="region of interest" description="Disordered" evidence="1">
    <location>
        <begin position="263"/>
        <end position="284"/>
    </location>
</feature>
<dbReference type="InterPro" id="IPR050796">
    <property type="entry name" value="SCF_F-box_component"/>
</dbReference>
<feature type="compositionally biased region" description="Low complexity" evidence="1">
    <location>
        <begin position="263"/>
        <end position="272"/>
    </location>
</feature>
<accession>A0A8T0RGD8</accession>
<organism evidence="3 4">
    <name type="scientific">Panicum virgatum</name>
    <name type="common">Blackwell switchgrass</name>
    <dbReference type="NCBI Taxonomy" id="38727"/>
    <lineage>
        <taxon>Eukaryota</taxon>
        <taxon>Viridiplantae</taxon>
        <taxon>Streptophyta</taxon>
        <taxon>Embryophyta</taxon>
        <taxon>Tracheophyta</taxon>
        <taxon>Spermatophyta</taxon>
        <taxon>Magnoliopsida</taxon>
        <taxon>Liliopsida</taxon>
        <taxon>Poales</taxon>
        <taxon>Poaceae</taxon>
        <taxon>PACMAD clade</taxon>
        <taxon>Panicoideae</taxon>
        <taxon>Panicodae</taxon>
        <taxon>Paniceae</taxon>
        <taxon>Panicinae</taxon>
        <taxon>Panicum</taxon>
        <taxon>Panicum sect. Hiantes</taxon>
    </lineage>
</organism>
<keyword evidence="4" id="KW-1185">Reference proteome</keyword>
<evidence type="ECO:0000259" key="2">
    <source>
        <dbReference type="SMART" id="SM00256"/>
    </source>
</evidence>
<reference evidence="3" key="1">
    <citation type="submission" date="2020-05" db="EMBL/GenBank/DDBJ databases">
        <title>WGS assembly of Panicum virgatum.</title>
        <authorList>
            <person name="Lovell J.T."/>
            <person name="Jenkins J."/>
            <person name="Shu S."/>
            <person name="Juenger T.E."/>
            <person name="Schmutz J."/>
        </authorList>
    </citation>
    <scope>NUCLEOTIDE SEQUENCE</scope>
    <source>
        <strain evidence="3">AP13</strain>
    </source>
</reference>
<sequence length="311" mass="34175">MAGEGFDVPTDAFVEILLRLPTSARRRFRLVCKRWRDVIDERTPERQIRTKTLVFDFDNEDGCREHEGAFPSSYGVVRMVGTCNGLTCLHDAGRSALTVSNPVTGEALALPPLHGAWELSGHYAFGCHPRRGGAHRGRVKGGASCHSSSCGVAAVDGSVYWFASRADWVMALDLRDERVTTFLGPPAVRRVAAGREAEASRKRTSVHARLGVWVRDGGGRWSRRYILFETGRILIGPHLTHGEYVLSTSRDRRRLYRRKVGGCTDADDGGATPTRPSEGAELLTSRLPGDGLVTFAYAETREPLPSTRGRG</sequence>
<dbReference type="Proteomes" id="UP000823388">
    <property type="component" value="Chromosome 6K"/>
</dbReference>
<gene>
    <name evidence="3" type="ORF">PVAP13_6KG276900</name>
</gene>
<evidence type="ECO:0000313" key="4">
    <source>
        <dbReference type="Proteomes" id="UP000823388"/>
    </source>
</evidence>
<name>A0A8T0RGD8_PANVG</name>
<dbReference type="SUPFAM" id="SSF81383">
    <property type="entry name" value="F-box domain"/>
    <property type="match status" value="1"/>
</dbReference>
<dbReference type="PANTHER" id="PTHR31672">
    <property type="entry name" value="BNACNNG10540D PROTEIN"/>
    <property type="match status" value="1"/>
</dbReference>
<dbReference type="InterPro" id="IPR036047">
    <property type="entry name" value="F-box-like_dom_sf"/>
</dbReference>
<comment type="caution">
    <text evidence="3">The sequence shown here is derived from an EMBL/GenBank/DDBJ whole genome shotgun (WGS) entry which is preliminary data.</text>
</comment>
<proteinExistence type="predicted"/>
<dbReference type="Gene3D" id="1.20.1280.50">
    <property type="match status" value="1"/>
</dbReference>
<feature type="domain" description="F-box" evidence="2">
    <location>
        <begin position="8"/>
        <end position="48"/>
    </location>
</feature>
<evidence type="ECO:0000256" key="1">
    <source>
        <dbReference type="SAM" id="MobiDB-lite"/>
    </source>
</evidence>
<dbReference type="PANTHER" id="PTHR31672:SF13">
    <property type="entry name" value="F-BOX PROTEIN CPR30-LIKE"/>
    <property type="match status" value="1"/>
</dbReference>
<dbReference type="Pfam" id="PF00646">
    <property type="entry name" value="F-box"/>
    <property type="match status" value="1"/>
</dbReference>
<dbReference type="InterPro" id="IPR001810">
    <property type="entry name" value="F-box_dom"/>
</dbReference>